<dbReference type="GO" id="GO:0015297">
    <property type="term" value="F:antiporter activity"/>
    <property type="evidence" value="ECO:0007669"/>
    <property type="project" value="UniProtKB-KW"/>
</dbReference>
<dbReference type="AlphaFoldDB" id="A0A074J7L0"/>
<evidence type="ECO:0008006" key="15">
    <source>
        <dbReference type="Google" id="ProtNLM"/>
    </source>
</evidence>
<feature type="transmembrane region" description="Helical" evidence="10">
    <location>
        <begin position="278"/>
        <end position="295"/>
    </location>
</feature>
<evidence type="ECO:0000256" key="2">
    <source>
        <dbReference type="ARBA" id="ARBA00022448"/>
    </source>
</evidence>
<dbReference type="GO" id="GO:0005886">
    <property type="term" value="C:plasma membrane"/>
    <property type="evidence" value="ECO:0007669"/>
    <property type="project" value="UniProtKB-SubCell"/>
</dbReference>
<dbReference type="PANTHER" id="PTHR32507:SF0">
    <property type="entry name" value="NA(+)_H(+) ANTIPORTER 2-RELATED"/>
    <property type="match status" value="1"/>
</dbReference>
<evidence type="ECO:0000313" key="14">
    <source>
        <dbReference type="Proteomes" id="UP000027432"/>
    </source>
</evidence>
<feature type="transmembrane region" description="Helical" evidence="10">
    <location>
        <begin position="12"/>
        <end position="30"/>
    </location>
</feature>
<feature type="transmembrane region" description="Helical" evidence="10">
    <location>
        <begin position="63"/>
        <end position="83"/>
    </location>
</feature>
<evidence type="ECO:0000256" key="9">
    <source>
        <dbReference type="SAM" id="MobiDB-lite"/>
    </source>
</evidence>
<dbReference type="GO" id="GO:1902600">
    <property type="term" value="P:proton transmembrane transport"/>
    <property type="evidence" value="ECO:0007669"/>
    <property type="project" value="InterPro"/>
</dbReference>
<comment type="caution">
    <text evidence="13">The sequence shown here is derived from an EMBL/GenBank/DDBJ whole genome shotgun (WGS) entry which is preliminary data.</text>
</comment>
<evidence type="ECO:0000256" key="1">
    <source>
        <dbReference type="ARBA" id="ARBA00004651"/>
    </source>
</evidence>
<feature type="transmembrane region" description="Helical" evidence="10">
    <location>
        <begin position="192"/>
        <end position="213"/>
    </location>
</feature>
<evidence type="ECO:0000313" key="13">
    <source>
        <dbReference type="EMBL" id="KEO51568.1"/>
    </source>
</evidence>
<evidence type="ECO:0000256" key="4">
    <source>
        <dbReference type="ARBA" id="ARBA00022475"/>
    </source>
</evidence>
<feature type="transmembrane region" description="Helical" evidence="10">
    <location>
        <begin position="95"/>
        <end position="119"/>
    </location>
</feature>
<feature type="transmembrane region" description="Helical" evidence="10">
    <location>
        <begin position="125"/>
        <end position="144"/>
    </location>
</feature>
<evidence type="ECO:0000256" key="7">
    <source>
        <dbReference type="ARBA" id="ARBA00023065"/>
    </source>
</evidence>
<feature type="domain" description="Cation/H+ exchanger transmembrane" evidence="11">
    <location>
        <begin position="27"/>
        <end position="396"/>
    </location>
</feature>
<keyword evidence="4" id="KW-1003">Cell membrane</keyword>
<dbReference type="Pfam" id="PF00999">
    <property type="entry name" value="Na_H_Exchanger"/>
    <property type="match status" value="1"/>
</dbReference>
<feature type="transmembrane region" description="Helical" evidence="10">
    <location>
        <begin position="372"/>
        <end position="392"/>
    </location>
</feature>
<keyword evidence="3" id="KW-0050">Antiport</keyword>
<dbReference type="eggNOG" id="COG0025">
    <property type="taxonomic scope" value="Bacteria"/>
</dbReference>
<proteinExistence type="predicted"/>
<dbReference type="GO" id="GO:0006813">
    <property type="term" value="P:potassium ion transport"/>
    <property type="evidence" value="ECO:0007669"/>
    <property type="project" value="InterPro"/>
</dbReference>
<keyword evidence="7" id="KW-0406">Ion transport</keyword>
<dbReference type="PANTHER" id="PTHR32507">
    <property type="entry name" value="NA(+)/H(+) ANTIPORTER 1"/>
    <property type="match status" value="1"/>
</dbReference>
<protein>
    <recommendedName>
        <fullName evidence="15">RCK N-terminal domain-containing protein</fullName>
    </recommendedName>
</protein>
<evidence type="ECO:0000256" key="5">
    <source>
        <dbReference type="ARBA" id="ARBA00022692"/>
    </source>
</evidence>
<evidence type="ECO:0000259" key="11">
    <source>
        <dbReference type="Pfam" id="PF00999"/>
    </source>
</evidence>
<dbReference type="EMBL" id="AUND01000038">
    <property type="protein sequence ID" value="KEO51568.1"/>
    <property type="molecule type" value="Genomic_DNA"/>
</dbReference>
<accession>A0A074J7L0</accession>
<dbReference type="SUPFAM" id="SSF51735">
    <property type="entry name" value="NAD(P)-binding Rossmann-fold domains"/>
    <property type="match status" value="1"/>
</dbReference>
<dbReference type="RefSeq" id="WP_038078991.1">
    <property type="nucleotide sequence ID" value="NZ_AUND01000038.1"/>
</dbReference>
<keyword evidence="6 10" id="KW-1133">Transmembrane helix</keyword>
<dbReference type="STRING" id="1353537.TP2_11780"/>
<feature type="region of interest" description="Disordered" evidence="9">
    <location>
        <begin position="606"/>
        <end position="626"/>
    </location>
</feature>
<dbReference type="InterPro" id="IPR036291">
    <property type="entry name" value="NAD(P)-bd_dom_sf"/>
</dbReference>
<feature type="domain" description="RCK N-terminal" evidence="12">
    <location>
        <begin position="409"/>
        <end position="490"/>
    </location>
</feature>
<evidence type="ECO:0000256" key="3">
    <source>
        <dbReference type="ARBA" id="ARBA00022449"/>
    </source>
</evidence>
<evidence type="ECO:0000256" key="6">
    <source>
        <dbReference type="ARBA" id="ARBA00022989"/>
    </source>
</evidence>
<keyword evidence="2" id="KW-0813">Transport</keyword>
<keyword evidence="14" id="KW-1185">Reference proteome</keyword>
<keyword evidence="5 10" id="KW-0812">Transmembrane</keyword>
<dbReference type="Gene3D" id="1.20.1530.20">
    <property type="match status" value="1"/>
</dbReference>
<reference evidence="13 14" key="1">
    <citation type="submission" date="2013-07" db="EMBL/GenBank/DDBJ databases">
        <title>Thioclava pacifica DSM 10166 Genome Sequencing.</title>
        <authorList>
            <person name="Lai Q."/>
            <person name="Shao Z."/>
        </authorList>
    </citation>
    <scope>NUCLEOTIDE SEQUENCE [LARGE SCALE GENOMIC DNA]</scope>
    <source>
        <strain evidence="13 14">DSM 10166</strain>
    </source>
</reference>
<keyword evidence="8 10" id="KW-0472">Membrane</keyword>
<dbReference type="Pfam" id="PF02254">
    <property type="entry name" value="TrkA_N"/>
    <property type="match status" value="1"/>
</dbReference>
<name>A0A074J7L0_9RHOB</name>
<dbReference type="InterPro" id="IPR003148">
    <property type="entry name" value="RCK_N"/>
</dbReference>
<evidence type="ECO:0000256" key="8">
    <source>
        <dbReference type="ARBA" id="ARBA00023136"/>
    </source>
</evidence>
<feature type="transmembrane region" description="Helical" evidence="10">
    <location>
        <begin position="339"/>
        <end position="357"/>
    </location>
</feature>
<evidence type="ECO:0000256" key="10">
    <source>
        <dbReference type="SAM" id="Phobius"/>
    </source>
</evidence>
<feature type="transmembrane region" description="Helical" evidence="10">
    <location>
        <begin position="156"/>
        <end position="180"/>
    </location>
</feature>
<dbReference type="Proteomes" id="UP000027432">
    <property type="component" value="Unassembled WGS sequence"/>
</dbReference>
<comment type="subcellular location">
    <subcellularLocation>
        <location evidence="1">Cell membrane</location>
        <topology evidence="1">Multi-pass membrane protein</topology>
    </subcellularLocation>
</comment>
<feature type="transmembrane region" description="Helical" evidence="10">
    <location>
        <begin position="225"/>
        <end position="242"/>
    </location>
</feature>
<gene>
    <name evidence="13" type="ORF">TP2_11780</name>
</gene>
<organism evidence="13 14">
    <name type="scientific">Thioclava pacifica DSM 10166</name>
    <dbReference type="NCBI Taxonomy" id="1353537"/>
    <lineage>
        <taxon>Bacteria</taxon>
        <taxon>Pseudomonadati</taxon>
        <taxon>Pseudomonadota</taxon>
        <taxon>Alphaproteobacteria</taxon>
        <taxon>Rhodobacterales</taxon>
        <taxon>Paracoccaceae</taxon>
        <taxon>Thioclava</taxon>
    </lineage>
</organism>
<evidence type="ECO:0000259" key="12">
    <source>
        <dbReference type="Pfam" id="PF02254"/>
    </source>
</evidence>
<dbReference type="Gene3D" id="3.40.50.720">
    <property type="entry name" value="NAD(P)-binding Rossmann-like Domain"/>
    <property type="match status" value="1"/>
</dbReference>
<sequence length="626" mass="66385">MAVAESAGLGPVLAFGLVGVFGVGAQWLAWRLRLPAIVIMLAAGLIAGPATGLLNPSRDFGDLLSPLIALAVAVILFEGGFSLDLHRLGDAKSGVARLVFIGAPLGWFLSTLALVWGAGLSWESAAVFGGIMVVTGPTVIAPLLRTAKLARRPARLLQWEAIVNDPIGALAAVLAFEVVITLRSNLPMSEALGHLALGIVFAAVIGGAVGWAIARAFCRGLVPEFMKVPVLFATLLITFAVTDSVLHESGLLAVTVMGLVIGNADLPSHEELRRFKEHATVLLVSGVFILLAANIEIDQLAALDWHALLFVVLVVLVARPLTVLISLIGSGLPRNERVFIAFTGPRGVVLVAVAGLFGQRLVEVGVLDGGRIGPLAFVLVLVTVIVHGFTLAPMARRLGLANTDKPGLLVVGGSRFTTALAETLIKAEVPVLITDPNHAHLIRPRANGIKTFYGDILGEAAEDKVELMSYSTLLAATDNDAYNTLVATDLAPELGRDKVWQVPRLKDDRERHALPTQLGGRRFGAGRTLEGWEKLLAEGWTFRVTKITEEYGLPEWRQKRPNAQPVMVIARNGDLRFVVDPQAMKVEAGARIISLLPPEAKEEEVVANSIAGEAPSGQPGPAAPIP</sequence>
<dbReference type="OrthoDB" id="570124at2"/>
<dbReference type="InterPro" id="IPR006153">
    <property type="entry name" value="Cation/H_exchanger_TM"/>
</dbReference>
<feature type="transmembrane region" description="Helical" evidence="10">
    <location>
        <begin position="37"/>
        <end position="57"/>
    </location>
</feature>
<dbReference type="InterPro" id="IPR038770">
    <property type="entry name" value="Na+/solute_symporter_sf"/>
</dbReference>
<feature type="transmembrane region" description="Helical" evidence="10">
    <location>
        <begin position="307"/>
        <end position="327"/>
    </location>
</feature>